<dbReference type="InterPro" id="IPR013763">
    <property type="entry name" value="Cyclin-like_dom"/>
</dbReference>
<evidence type="ECO:0000259" key="5">
    <source>
        <dbReference type="SMART" id="SM00385"/>
    </source>
</evidence>
<dbReference type="InterPro" id="IPR036915">
    <property type="entry name" value="Cyclin-like_sf"/>
</dbReference>
<accession>A0A0D2DQ09</accession>
<dbReference type="GO" id="GO:0016538">
    <property type="term" value="F:cyclin-dependent protein serine/threonine kinase regulator activity"/>
    <property type="evidence" value="ECO:0007669"/>
    <property type="project" value="InterPro"/>
</dbReference>
<evidence type="ECO:0000313" key="7">
    <source>
        <dbReference type="EMBL" id="KIW79861.1"/>
    </source>
</evidence>
<evidence type="ECO:0000256" key="2">
    <source>
        <dbReference type="ARBA" id="ARBA00023127"/>
    </source>
</evidence>
<gene>
    <name evidence="7" type="ORF">Z517_06476</name>
</gene>
<dbReference type="Pfam" id="PF02984">
    <property type="entry name" value="Cyclin_C"/>
    <property type="match status" value="1"/>
</dbReference>
<dbReference type="Proteomes" id="UP000053029">
    <property type="component" value="Unassembled WGS sequence"/>
</dbReference>
<dbReference type="GO" id="GO:0051301">
    <property type="term" value="P:cell division"/>
    <property type="evidence" value="ECO:0007669"/>
    <property type="project" value="UniProtKB-KW"/>
</dbReference>
<dbReference type="RefSeq" id="XP_013283669.1">
    <property type="nucleotide sequence ID" value="XM_013428215.1"/>
</dbReference>
<keyword evidence="3" id="KW-0131">Cell cycle</keyword>
<proteinExistence type="inferred from homology"/>
<evidence type="ECO:0000256" key="3">
    <source>
        <dbReference type="ARBA" id="ARBA00023306"/>
    </source>
</evidence>
<dbReference type="EMBL" id="KN846972">
    <property type="protein sequence ID" value="KIW79861.1"/>
    <property type="molecule type" value="Genomic_DNA"/>
</dbReference>
<keyword evidence="8" id="KW-1185">Reference proteome</keyword>
<evidence type="ECO:0000256" key="1">
    <source>
        <dbReference type="ARBA" id="ARBA00022618"/>
    </source>
</evidence>
<dbReference type="PANTHER" id="PTHR10177">
    <property type="entry name" value="CYCLINS"/>
    <property type="match status" value="1"/>
</dbReference>
<keyword evidence="2 4" id="KW-0195">Cyclin</keyword>
<protein>
    <recommendedName>
        <fullName evidence="9">Cyclin N-terminal domain-containing protein</fullName>
    </recommendedName>
</protein>
<dbReference type="InterPro" id="IPR046965">
    <property type="entry name" value="Cyclin_A/B-like"/>
</dbReference>
<dbReference type="HOGENOM" id="CLU_020695_2_4_1"/>
<evidence type="ECO:0000259" key="6">
    <source>
        <dbReference type="SMART" id="SM01332"/>
    </source>
</evidence>
<keyword evidence="1" id="KW-0132">Cell division</keyword>
<organism evidence="7 8">
    <name type="scientific">Fonsecaea pedrosoi CBS 271.37</name>
    <dbReference type="NCBI Taxonomy" id="1442368"/>
    <lineage>
        <taxon>Eukaryota</taxon>
        <taxon>Fungi</taxon>
        <taxon>Dikarya</taxon>
        <taxon>Ascomycota</taxon>
        <taxon>Pezizomycotina</taxon>
        <taxon>Eurotiomycetes</taxon>
        <taxon>Chaetothyriomycetidae</taxon>
        <taxon>Chaetothyriales</taxon>
        <taxon>Herpotrichiellaceae</taxon>
        <taxon>Fonsecaea</taxon>
    </lineage>
</organism>
<dbReference type="Pfam" id="PF00134">
    <property type="entry name" value="Cyclin_N"/>
    <property type="match status" value="1"/>
</dbReference>
<dbReference type="GO" id="GO:0044772">
    <property type="term" value="P:mitotic cell cycle phase transition"/>
    <property type="evidence" value="ECO:0007669"/>
    <property type="project" value="InterPro"/>
</dbReference>
<dbReference type="SMART" id="SM00385">
    <property type="entry name" value="CYCLIN"/>
    <property type="match status" value="2"/>
</dbReference>
<dbReference type="SUPFAM" id="SSF47954">
    <property type="entry name" value="Cyclin-like"/>
    <property type="match status" value="2"/>
</dbReference>
<dbReference type="VEuPathDB" id="FungiDB:Z517_06476"/>
<dbReference type="Gene3D" id="1.10.472.10">
    <property type="entry name" value="Cyclin-like"/>
    <property type="match status" value="2"/>
</dbReference>
<dbReference type="GeneID" id="25305966"/>
<comment type="similarity">
    <text evidence="4">Belongs to the cyclin family.</text>
</comment>
<evidence type="ECO:0000313" key="8">
    <source>
        <dbReference type="Proteomes" id="UP000053029"/>
    </source>
</evidence>
<dbReference type="AlphaFoldDB" id="A0A0D2DQ09"/>
<sequence>MLETLVFQEYADEIFEYLMRKETKMLPDPNYLDKQRGLDWGMRTQLVAWLVTVRNHLGLPHEVLYLTVNIIDRSMSLMEVTPDRLMLLAAASLIISLKYEQQYPDYSMQDIIEIFDLEPEKVRQAERIILQRLDYDLGWPGPSSFLQRINKINNGETQLTVLAHYVLEVMLRDERFVSSLPSFTAAVAYCFASEILGQSIWTPQQVDLLGYSRAELEPFIQIIRELCQNPKKHHPETFERFNQRYTELFEKVEKRFQLIRHQG</sequence>
<evidence type="ECO:0000256" key="4">
    <source>
        <dbReference type="RuleBase" id="RU000383"/>
    </source>
</evidence>
<dbReference type="InterPro" id="IPR039361">
    <property type="entry name" value="Cyclin"/>
</dbReference>
<feature type="domain" description="Cyclin-like" evidence="5">
    <location>
        <begin position="48"/>
        <end position="131"/>
    </location>
</feature>
<dbReference type="PIRSF" id="PIRSF001771">
    <property type="entry name" value="Cyclin_A_B_D_E"/>
    <property type="match status" value="1"/>
</dbReference>
<name>A0A0D2DQ09_9EURO</name>
<evidence type="ECO:0008006" key="9">
    <source>
        <dbReference type="Google" id="ProtNLM"/>
    </source>
</evidence>
<feature type="domain" description="Cyclin-like" evidence="5">
    <location>
        <begin position="144"/>
        <end position="228"/>
    </location>
</feature>
<dbReference type="OrthoDB" id="5590282at2759"/>
<dbReference type="STRING" id="1442368.A0A0D2DQ09"/>
<feature type="domain" description="Cyclin C-terminal" evidence="6">
    <location>
        <begin position="140"/>
        <end position="258"/>
    </location>
</feature>
<dbReference type="SMART" id="SM01332">
    <property type="entry name" value="Cyclin_C"/>
    <property type="match status" value="1"/>
</dbReference>
<dbReference type="InterPro" id="IPR004367">
    <property type="entry name" value="Cyclin_C-dom"/>
</dbReference>
<reference evidence="7 8" key="1">
    <citation type="submission" date="2015-01" db="EMBL/GenBank/DDBJ databases">
        <title>The Genome Sequence of Fonsecaea pedrosoi CBS 271.37.</title>
        <authorList>
            <consortium name="The Broad Institute Genomics Platform"/>
            <person name="Cuomo C."/>
            <person name="de Hoog S."/>
            <person name="Gorbushina A."/>
            <person name="Stielow B."/>
            <person name="Teixiera M."/>
            <person name="Abouelleil A."/>
            <person name="Chapman S.B."/>
            <person name="Priest M."/>
            <person name="Young S.K."/>
            <person name="Wortman J."/>
            <person name="Nusbaum C."/>
            <person name="Birren B."/>
        </authorList>
    </citation>
    <scope>NUCLEOTIDE SEQUENCE [LARGE SCALE GENOMIC DNA]</scope>
    <source>
        <strain evidence="7 8">CBS 271.37</strain>
    </source>
</reference>
<dbReference type="InterPro" id="IPR006671">
    <property type="entry name" value="Cyclin_N"/>
</dbReference>